<evidence type="ECO:0000313" key="1">
    <source>
        <dbReference type="EMBL" id="VDP56604.1"/>
    </source>
</evidence>
<sequence length="61" mass="6975">MILSNEKLEMFLNYLRHDLWPNSKRIHGQIVSAIKDVSLFVFLPVSHPSILNSICPINALT</sequence>
<evidence type="ECO:0000313" key="2">
    <source>
        <dbReference type="Proteomes" id="UP000277204"/>
    </source>
</evidence>
<accession>A0A183NBY2</accession>
<keyword evidence="2" id="KW-1185">Reference proteome</keyword>
<organism evidence="1 2">
    <name type="scientific">Schistosoma margrebowiei</name>
    <dbReference type="NCBI Taxonomy" id="48269"/>
    <lineage>
        <taxon>Eukaryota</taxon>
        <taxon>Metazoa</taxon>
        <taxon>Spiralia</taxon>
        <taxon>Lophotrochozoa</taxon>
        <taxon>Platyhelminthes</taxon>
        <taxon>Trematoda</taxon>
        <taxon>Digenea</taxon>
        <taxon>Strigeidida</taxon>
        <taxon>Schistosomatoidea</taxon>
        <taxon>Schistosomatidae</taxon>
        <taxon>Schistosoma</taxon>
    </lineage>
</organism>
<name>A0A183NBY2_9TREM</name>
<protein>
    <submittedName>
        <fullName evidence="1">Uncharacterized protein</fullName>
    </submittedName>
</protein>
<proteinExistence type="predicted"/>
<dbReference type="EMBL" id="UZAI01021831">
    <property type="protein sequence ID" value="VDP56604.1"/>
    <property type="molecule type" value="Genomic_DNA"/>
</dbReference>
<dbReference type="AlphaFoldDB" id="A0A183NBY2"/>
<reference evidence="1 2" key="1">
    <citation type="submission" date="2018-11" db="EMBL/GenBank/DDBJ databases">
        <authorList>
            <consortium name="Pathogen Informatics"/>
        </authorList>
    </citation>
    <scope>NUCLEOTIDE SEQUENCE [LARGE SCALE GENOMIC DNA]</scope>
    <source>
        <strain evidence="1 2">Zambia</strain>
    </source>
</reference>
<dbReference type="STRING" id="48269.A0A183NBY2"/>
<dbReference type="Proteomes" id="UP000277204">
    <property type="component" value="Unassembled WGS sequence"/>
</dbReference>
<gene>
    <name evidence="1" type="ORF">SMRZ_LOCUS25807</name>
</gene>